<sequence length="187" mass="20111">MHAPLPLLQGSAATGRGSLASVVQNMMLIAPSKTSSLVWSPNLSVSTCTNLLATSCSPAHHADSDAEDAKKSQDIPRPKLSETLRRVGFSRRPHDNQPRALQHAMPEPSHPHADPNVLQQNMTPRARKATVAFDTTATPIRRHVSQHVVVQPTVQKVSGPPIPSSRGLGCSRSIQGNFLCRCKGVVK</sequence>
<gene>
    <name evidence="2" type="ORF">JVT61DRAFT_13682</name>
</gene>
<reference evidence="2" key="1">
    <citation type="submission" date="2021-03" db="EMBL/GenBank/DDBJ databases">
        <title>Evolutionary innovations through gain and loss of genes in the ectomycorrhizal Boletales.</title>
        <authorList>
            <person name="Wu G."/>
            <person name="Miyauchi S."/>
            <person name="Morin E."/>
            <person name="Yang Z.-L."/>
            <person name="Xu J."/>
            <person name="Martin F.M."/>
        </authorList>
    </citation>
    <scope>NUCLEOTIDE SEQUENCE</scope>
    <source>
        <strain evidence="2">BR01</strain>
    </source>
</reference>
<comment type="caution">
    <text evidence="2">The sequence shown here is derived from an EMBL/GenBank/DDBJ whole genome shotgun (WGS) entry which is preliminary data.</text>
</comment>
<evidence type="ECO:0000313" key="3">
    <source>
        <dbReference type="Proteomes" id="UP000683000"/>
    </source>
</evidence>
<feature type="region of interest" description="Disordered" evidence="1">
    <location>
        <begin position="58"/>
        <end position="118"/>
    </location>
</feature>
<keyword evidence="3" id="KW-1185">Reference proteome</keyword>
<feature type="compositionally biased region" description="Basic and acidic residues" evidence="1">
    <location>
        <begin position="60"/>
        <end position="85"/>
    </location>
</feature>
<dbReference type="AlphaFoldDB" id="A0A8I3A3K6"/>
<organism evidence="2 3">
    <name type="scientific">Boletus reticuloceps</name>
    <dbReference type="NCBI Taxonomy" id="495285"/>
    <lineage>
        <taxon>Eukaryota</taxon>
        <taxon>Fungi</taxon>
        <taxon>Dikarya</taxon>
        <taxon>Basidiomycota</taxon>
        <taxon>Agaricomycotina</taxon>
        <taxon>Agaricomycetes</taxon>
        <taxon>Agaricomycetidae</taxon>
        <taxon>Boletales</taxon>
        <taxon>Boletineae</taxon>
        <taxon>Boletaceae</taxon>
        <taxon>Boletoideae</taxon>
        <taxon>Boletus</taxon>
    </lineage>
</organism>
<name>A0A8I3A3K6_9AGAM</name>
<evidence type="ECO:0000256" key="1">
    <source>
        <dbReference type="SAM" id="MobiDB-lite"/>
    </source>
</evidence>
<dbReference type="Proteomes" id="UP000683000">
    <property type="component" value="Unassembled WGS sequence"/>
</dbReference>
<dbReference type="OrthoDB" id="76453at2759"/>
<protein>
    <submittedName>
        <fullName evidence="2">Uncharacterized protein</fullName>
    </submittedName>
</protein>
<dbReference type="EMBL" id="JAGFBS010000069">
    <property type="protein sequence ID" value="KAG6369708.1"/>
    <property type="molecule type" value="Genomic_DNA"/>
</dbReference>
<evidence type="ECO:0000313" key="2">
    <source>
        <dbReference type="EMBL" id="KAG6369708.1"/>
    </source>
</evidence>
<accession>A0A8I3A3K6</accession>
<proteinExistence type="predicted"/>